<keyword evidence="4" id="KW-1185">Reference proteome</keyword>
<dbReference type="NCBIfam" id="TIGR02537">
    <property type="entry name" value="arch_flag_Nterm"/>
    <property type="match status" value="1"/>
</dbReference>
<organism evidence="3 4">
    <name type="scientific">Salinadaptatus halalkaliphilus</name>
    <dbReference type="NCBI Taxonomy" id="2419781"/>
    <lineage>
        <taxon>Archaea</taxon>
        <taxon>Methanobacteriati</taxon>
        <taxon>Methanobacteriota</taxon>
        <taxon>Stenosarchaea group</taxon>
        <taxon>Halobacteria</taxon>
        <taxon>Halobacteriales</taxon>
        <taxon>Natrialbaceae</taxon>
        <taxon>Salinadaptatus</taxon>
    </lineage>
</organism>
<dbReference type="AlphaFoldDB" id="A0A4S3THF0"/>
<keyword evidence="1" id="KW-1133">Transmembrane helix</keyword>
<proteinExistence type="predicted"/>
<name>A0A4S3THF0_9EURY</name>
<dbReference type="EMBL" id="RBZW01000063">
    <property type="protein sequence ID" value="THE63399.1"/>
    <property type="molecule type" value="Genomic_DNA"/>
</dbReference>
<protein>
    <submittedName>
        <fullName evidence="3">Type IV pilin</fullName>
    </submittedName>
</protein>
<sequence length="140" mass="14512">MFRRSHGHRAVSPVIGIILLVAVTVILAATIAGFAMGMDVGNEDIQAGVTIDVQSATNTIVVEVVTLGNTDHVDIVGEPADGLDGGASISESDLEELDVGDTVRINHDDLESGAESGRITVLGVKDGNEQVVASEDYDLS</sequence>
<evidence type="ECO:0000256" key="1">
    <source>
        <dbReference type="SAM" id="Phobius"/>
    </source>
</evidence>
<feature type="domain" description="Archaeal Type IV pilin N-terminal" evidence="2">
    <location>
        <begin position="9"/>
        <end position="62"/>
    </location>
</feature>
<gene>
    <name evidence="3" type="ORF">D8Y22_18445</name>
</gene>
<dbReference type="OrthoDB" id="205064at2157"/>
<accession>A0A4S3THF0</accession>
<comment type="caution">
    <text evidence="3">The sequence shown here is derived from an EMBL/GenBank/DDBJ whole genome shotgun (WGS) entry which is preliminary data.</text>
</comment>
<evidence type="ECO:0000259" key="2">
    <source>
        <dbReference type="Pfam" id="PF07790"/>
    </source>
</evidence>
<dbReference type="Proteomes" id="UP000318864">
    <property type="component" value="Unassembled WGS sequence"/>
</dbReference>
<evidence type="ECO:0000313" key="4">
    <source>
        <dbReference type="Proteomes" id="UP000318864"/>
    </source>
</evidence>
<reference evidence="3 4" key="1">
    <citation type="submission" date="2018-10" db="EMBL/GenBank/DDBJ databases">
        <title>Natronolimnobius sp. XQ-INN 246 isolated from Inner Mongolia Autonomous Region of China.</title>
        <authorList>
            <person name="Xue Q."/>
        </authorList>
    </citation>
    <scope>NUCLEOTIDE SEQUENCE [LARGE SCALE GENOMIC DNA]</scope>
    <source>
        <strain evidence="3 4">XQ-INN 246</strain>
    </source>
</reference>
<keyword evidence="1" id="KW-0472">Membrane</keyword>
<feature type="transmembrane region" description="Helical" evidence="1">
    <location>
        <begin position="12"/>
        <end position="36"/>
    </location>
</feature>
<dbReference type="InterPro" id="IPR012859">
    <property type="entry name" value="Pilin_N_archaeal"/>
</dbReference>
<keyword evidence="1" id="KW-0812">Transmembrane</keyword>
<evidence type="ECO:0000313" key="3">
    <source>
        <dbReference type="EMBL" id="THE63399.1"/>
    </source>
</evidence>
<dbReference type="RefSeq" id="WP_141466134.1">
    <property type="nucleotide sequence ID" value="NZ_RBZW01000063.1"/>
</dbReference>
<dbReference type="Pfam" id="PF07790">
    <property type="entry name" value="Pilin_N"/>
    <property type="match status" value="1"/>
</dbReference>
<dbReference type="InterPro" id="IPR013373">
    <property type="entry name" value="Flagellin/pilin_N_arc"/>
</dbReference>